<dbReference type="Gene3D" id="3.40.50.1460">
    <property type="match status" value="1"/>
</dbReference>
<protein>
    <submittedName>
        <fullName evidence="3">Peptidase C13</fullName>
    </submittedName>
</protein>
<keyword evidence="2" id="KW-0732">Signal</keyword>
<dbReference type="RefSeq" id="WP_051698875.1">
    <property type="nucleotide sequence ID" value="NZ_JMIW01000001.1"/>
</dbReference>
<comment type="caution">
    <text evidence="3">The sequence shown here is derived from an EMBL/GenBank/DDBJ whole genome shotgun (WGS) entry which is preliminary data.</text>
</comment>
<feature type="region of interest" description="Disordered" evidence="1">
    <location>
        <begin position="31"/>
        <end position="59"/>
    </location>
</feature>
<keyword evidence="4" id="KW-1185">Reference proteome</keyword>
<accession>A0A074N161</accession>
<gene>
    <name evidence="3" type="ORF">EH31_02830</name>
</gene>
<evidence type="ECO:0000256" key="2">
    <source>
        <dbReference type="SAM" id="SignalP"/>
    </source>
</evidence>
<evidence type="ECO:0000313" key="3">
    <source>
        <dbReference type="EMBL" id="KEO91622.1"/>
    </source>
</evidence>
<reference evidence="3 4" key="1">
    <citation type="submission" date="2014-04" db="EMBL/GenBank/DDBJ databases">
        <title>A comprehensive comparison of genomes of Erythrobacter spp. strains.</title>
        <authorList>
            <person name="Zheng Q."/>
        </authorList>
    </citation>
    <scope>NUCLEOTIDE SEQUENCE [LARGE SCALE GENOMIC DNA]</scope>
    <source>
        <strain evidence="3 4">DSM 6997</strain>
    </source>
</reference>
<dbReference type="GO" id="GO:0008233">
    <property type="term" value="F:peptidase activity"/>
    <property type="evidence" value="ECO:0007669"/>
    <property type="project" value="InterPro"/>
</dbReference>
<dbReference type="Proteomes" id="UP000027647">
    <property type="component" value="Unassembled WGS sequence"/>
</dbReference>
<dbReference type="AlphaFoldDB" id="A0A074N161"/>
<evidence type="ECO:0000256" key="1">
    <source>
        <dbReference type="SAM" id="MobiDB-lite"/>
    </source>
</evidence>
<feature type="signal peptide" evidence="2">
    <location>
        <begin position="1"/>
        <end position="26"/>
    </location>
</feature>
<organism evidence="3 4">
    <name type="scientific">Erythrobacter longus</name>
    <dbReference type="NCBI Taxonomy" id="1044"/>
    <lineage>
        <taxon>Bacteria</taxon>
        <taxon>Pseudomonadati</taxon>
        <taxon>Pseudomonadota</taxon>
        <taxon>Alphaproteobacteria</taxon>
        <taxon>Sphingomonadales</taxon>
        <taxon>Erythrobacteraceae</taxon>
        <taxon>Erythrobacter/Porphyrobacter group</taxon>
        <taxon>Erythrobacter</taxon>
    </lineage>
</organism>
<dbReference type="eggNOG" id="COG4249">
    <property type="taxonomic scope" value="Bacteria"/>
</dbReference>
<dbReference type="STRING" id="1044.EH31_02830"/>
<feature type="chain" id="PRO_5001699156" evidence="2">
    <location>
        <begin position="27"/>
        <end position="329"/>
    </location>
</feature>
<dbReference type="Pfam" id="PF01650">
    <property type="entry name" value="Peptidase_C13"/>
    <property type="match status" value="1"/>
</dbReference>
<sequence length="329" mass="35207">MVKAISIGFASVLCCASLILPKIATAQDNPNYPSAHSKPWPNIASGQSPAEQAASMEGAPQLKRAVPIREIVEQRRRLDAQLSAIQPQRPGVVDAFVISVALDSDLVFAREAREAARVLENRYQASGRVLTLAGPDGVRNDLAKGSIEDLFVALFHVATVMDTSEDVLVLYTTSHGNKLGLAYHYGDTGYGILSPARLKSVLEELGIERRILIISACHSGVFVPALSSRDTAILTASASQRNSFGCKPENDWTFFGDALINRELRKPQSLNDAARAASLTIAGWEAQQRLLASLPQSAFGAGVSDWLAPLEAGIPKEVGEPVGRPSVAE</sequence>
<dbReference type="GO" id="GO:0006508">
    <property type="term" value="P:proteolysis"/>
    <property type="evidence" value="ECO:0007669"/>
    <property type="project" value="InterPro"/>
</dbReference>
<dbReference type="EMBL" id="JMIW01000001">
    <property type="protein sequence ID" value="KEO91622.1"/>
    <property type="molecule type" value="Genomic_DNA"/>
</dbReference>
<evidence type="ECO:0000313" key="4">
    <source>
        <dbReference type="Proteomes" id="UP000027647"/>
    </source>
</evidence>
<dbReference type="InterPro" id="IPR001096">
    <property type="entry name" value="Peptidase_C13"/>
</dbReference>
<dbReference type="OrthoDB" id="345222at2"/>
<proteinExistence type="predicted"/>
<name>A0A074N161_ERYLO</name>